<keyword evidence="3" id="KW-1185">Reference proteome</keyword>
<dbReference type="KEGG" id="ahu:A6A40_06535"/>
<accession>A0A160JFZ8</accession>
<dbReference type="STRING" id="1226968.A6A40_06535"/>
<reference evidence="2 3" key="1">
    <citation type="journal article" date="2013" name="Int. J. Syst. Evol. Microbiol.">
        <title>Azospirillum humicireducens sp. nov., a nitrogen-fixing bacterium isolated from a microbial fuel cell.</title>
        <authorList>
            <person name="Zhou S."/>
            <person name="Han L."/>
            <person name="Wang Y."/>
            <person name="Yang G."/>
            <person name="Zhuang L."/>
            <person name="Hu P."/>
        </authorList>
    </citation>
    <scope>NUCLEOTIDE SEQUENCE [LARGE SCALE GENOMIC DNA]</scope>
    <source>
        <strain evidence="2 3">SgZ-5</strain>
    </source>
</reference>
<name>A0A160JFZ8_9PROT</name>
<dbReference type="AlphaFoldDB" id="A0A160JFZ8"/>
<proteinExistence type="predicted"/>
<dbReference type="RefSeq" id="WP_063634681.1">
    <property type="nucleotide sequence ID" value="NZ_CP015285.1"/>
</dbReference>
<protein>
    <recommendedName>
        <fullName evidence="4">DUF2946 domain-containing protein</fullName>
    </recommendedName>
</protein>
<evidence type="ECO:0000313" key="2">
    <source>
        <dbReference type="EMBL" id="ANC91584.1"/>
    </source>
</evidence>
<evidence type="ECO:0000313" key="3">
    <source>
        <dbReference type="Proteomes" id="UP000077405"/>
    </source>
</evidence>
<gene>
    <name evidence="2" type="ORF">A6A40_06535</name>
</gene>
<dbReference type="Proteomes" id="UP000077405">
    <property type="component" value="Chromosome"/>
</dbReference>
<feature type="region of interest" description="Disordered" evidence="1">
    <location>
        <begin position="120"/>
        <end position="142"/>
    </location>
</feature>
<dbReference type="OrthoDB" id="7304767at2"/>
<sequence>MLAYCRGLQERWGLALALALALSLFVRIAAPAAGAADRDGYVAICTGSEIVYLPVDRDGVPLRDSVPLTDADGTDTQKLSPLHLPCSWLGHYVALLPAFQMPVMPHAILLSAELPKPDGLFHPKERKPFQSQAPPSGRQPKH</sequence>
<evidence type="ECO:0008006" key="4">
    <source>
        <dbReference type="Google" id="ProtNLM"/>
    </source>
</evidence>
<evidence type="ECO:0000256" key="1">
    <source>
        <dbReference type="SAM" id="MobiDB-lite"/>
    </source>
</evidence>
<dbReference type="EMBL" id="CP015285">
    <property type="protein sequence ID" value="ANC91584.1"/>
    <property type="molecule type" value="Genomic_DNA"/>
</dbReference>
<organism evidence="2 3">
    <name type="scientific">Azospirillum humicireducens</name>
    <dbReference type="NCBI Taxonomy" id="1226968"/>
    <lineage>
        <taxon>Bacteria</taxon>
        <taxon>Pseudomonadati</taxon>
        <taxon>Pseudomonadota</taxon>
        <taxon>Alphaproteobacteria</taxon>
        <taxon>Rhodospirillales</taxon>
        <taxon>Azospirillaceae</taxon>
        <taxon>Azospirillum</taxon>
    </lineage>
</organism>